<dbReference type="AlphaFoldDB" id="A0A7X9FTP4"/>
<keyword evidence="5 8" id="KW-0378">Hydrolase</keyword>
<evidence type="ECO:0000256" key="2">
    <source>
        <dbReference type="ARBA" id="ARBA00009152"/>
    </source>
</evidence>
<comment type="similarity">
    <text evidence="2 8">Belongs to the PHP hydrolase family. HisK subfamily.</text>
</comment>
<dbReference type="InterPro" id="IPR010140">
    <property type="entry name" value="Histidinol_P_phosphatase_HisJ"/>
</dbReference>
<dbReference type="NCBIfam" id="TIGR01856">
    <property type="entry name" value="hisJ_fam"/>
    <property type="match status" value="1"/>
</dbReference>
<name>A0A7X9FTP4_9DELT</name>
<evidence type="ECO:0000313" key="11">
    <source>
        <dbReference type="Proteomes" id="UP000524246"/>
    </source>
</evidence>
<comment type="catalytic activity">
    <reaction evidence="7 8">
        <text>L-histidinol phosphate + H2O = L-histidinol + phosphate</text>
        <dbReference type="Rhea" id="RHEA:14465"/>
        <dbReference type="ChEBI" id="CHEBI:15377"/>
        <dbReference type="ChEBI" id="CHEBI:43474"/>
        <dbReference type="ChEBI" id="CHEBI:57699"/>
        <dbReference type="ChEBI" id="CHEBI:57980"/>
        <dbReference type="EC" id="3.1.3.15"/>
    </reaction>
</comment>
<evidence type="ECO:0000256" key="6">
    <source>
        <dbReference type="ARBA" id="ARBA00023102"/>
    </source>
</evidence>
<keyword evidence="6 8" id="KW-0368">Histidine biosynthesis</keyword>
<dbReference type="SUPFAM" id="SSF89550">
    <property type="entry name" value="PHP domain-like"/>
    <property type="match status" value="1"/>
</dbReference>
<evidence type="ECO:0000259" key="9">
    <source>
        <dbReference type="Pfam" id="PF02811"/>
    </source>
</evidence>
<dbReference type="PANTHER" id="PTHR21039">
    <property type="entry name" value="HISTIDINOL PHOSPHATASE-RELATED"/>
    <property type="match status" value="1"/>
</dbReference>
<protein>
    <recommendedName>
        <fullName evidence="3 8">Histidinol-phosphatase</fullName>
        <shortName evidence="8">HolPase</shortName>
        <ecNumber evidence="3 8">3.1.3.15</ecNumber>
    </recommendedName>
</protein>
<evidence type="ECO:0000256" key="7">
    <source>
        <dbReference type="ARBA" id="ARBA00049158"/>
    </source>
</evidence>
<evidence type="ECO:0000313" key="10">
    <source>
        <dbReference type="EMBL" id="NMC64142.1"/>
    </source>
</evidence>
<dbReference type="UniPathway" id="UPA00031">
    <property type="reaction ID" value="UER00013"/>
</dbReference>
<dbReference type="InterPro" id="IPR016195">
    <property type="entry name" value="Pol/histidinol_Pase-like"/>
</dbReference>
<sequence length="264" mass="30036">MIDYHIHSSFSADATSSMEEVCQSALDRGLLEIGFSEHFELNKRSAEYHTLNIGKWWEELLRCQAIFSNRGLSIKAGLEVGEPHRFNTEIANLLSQYDYDYLIGSVHTIGEETYFDKSFFLKYGEYEAFNKYYGELKLLAESGTFDILGHLDIPARIGYRIYGSYNPLAYESLIRPILELCIKRNIAIEVNSAGKRQPLGRATPDREILEWYVEMGGALITLASDSHAASQVGFGISESVQLLKELGIHEICRFSKRKIQMLKI</sequence>
<keyword evidence="4 8" id="KW-0028">Amino-acid biosynthesis</keyword>
<organism evidence="10 11">
    <name type="scientific">SAR324 cluster bacterium</name>
    <dbReference type="NCBI Taxonomy" id="2024889"/>
    <lineage>
        <taxon>Bacteria</taxon>
        <taxon>Deltaproteobacteria</taxon>
        <taxon>SAR324 cluster</taxon>
    </lineage>
</organism>
<reference evidence="10 11" key="1">
    <citation type="journal article" date="2020" name="Biotechnol. Biofuels">
        <title>New insights from the biogas microbiome by comprehensive genome-resolved metagenomics of nearly 1600 species originating from multiple anaerobic digesters.</title>
        <authorList>
            <person name="Campanaro S."/>
            <person name="Treu L."/>
            <person name="Rodriguez-R L.M."/>
            <person name="Kovalovszki A."/>
            <person name="Ziels R.M."/>
            <person name="Maus I."/>
            <person name="Zhu X."/>
            <person name="Kougias P.G."/>
            <person name="Basile A."/>
            <person name="Luo G."/>
            <person name="Schluter A."/>
            <person name="Konstantinidis K.T."/>
            <person name="Angelidaki I."/>
        </authorList>
    </citation>
    <scope>NUCLEOTIDE SEQUENCE [LARGE SCALE GENOMIC DNA]</scope>
    <source>
        <strain evidence="10">AS27yjCOA_65</strain>
    </source>
</reference>
<evidence type="ECO:0000256" key="5">
    <source>
        <dbReference type="ARBA" id="ARBA00022801"/>
    </source>
</evidence>
<feature type="domain" description="PHP" evidence="9">
    <location>
        <begin position="3"/>
        <end position="193"/>
    </location>
</feature>
<dbReference type="EMBL" id="JAAZON010000608">
    <property type="protein sequence ID" value="NMC64142.1"/>
    <property type="molecule type" value="Genomic_DNA"/>
</dbReference>
<accession>A0A7X9FTP4</accession>
<evidence type="ECO:0000256" key="8">
    <source>
        <dbReference type="RuleBase" id="RU366003"/>
    </source>
</evidence>
<dbReference type="InterPro" id="IPR004013">
    <property type="entry name" value="PHP_dom"/>
</dbReference>
<dbReference type="GO" id="GO:0004401">
    <property type="term" value="F:histidinol-phosphatase activity"/>
    <property type="evidence" value="ECO:0007669"/>
    <property type="project" value="UniProtKB-UniRule"/>
</dbReference>
<evidence type="ECO:0000256" key="3">
    <source>
        <dbReference type="ARBA" id="ARBA00013085"/>
    </source>
</evidence>
<comment type="caution">
    <text evidence="10">The sequence shown here is derived from an EMBL/GenBank/DDBJ whole genome shotgun (WGS) entry which is preliminary data.</text>
</comment>
<dbReference type="Gene3D" id="3.20.20.140">
    <property type="entry name" value="Metal-dependent hydrolases"/>
    <property type="match status" value="1"/>
</dbReference>
<dbReference type="EC" id="3.1.3.15" evidence="3 8"/>
<dbReference type="PANTHER" id="PTHR21039:SF0">
    <property type="entry name" value="HISTIDINOL-PHOSPHATASE"/>
    <property type="match status" value="1"/>
</dbReference>
<gene>
    <name evidence="10" type="ORF">GYA55_13340</name>
</gene>
<evidence type="ECO:0000256" key="4">
    <source>
        <dbReference type="ARBA" id="ARBA00022605"/>
    </source>
</evidence>
<dbReference type="GO" id="GO:0000105">
    <property type="term" value="P:L-histidine biosynthetic process"/>
    <property type="evidence" value="ECO:0007669"/>
    <property type="project" value="UniProtKB-UniRule"/>
</dbReference>
<dbReference type="Pfam" id="PF02811">
    <property type="entry name" value="PHP"/>
    <property type="match status" value="1"/>
</dbReference>
<dbReference type="GO" id="GO:0005737">
    <property type="term" value="C:cytoplasm"/>
    <property type="evidence" value="ECO:0007669"/>
    <property type="project" value="TreeGrafter"/>
</dbReference>
<evidence type="ECO:0000256" key="1">
    <source>
        <dbReference type="ARBA" id="ARBA00004970"/>
    </source>
</evidence>
<dbReference type="Proteomes" id="UP000524246">
    <property type="component" value="Unassembled WGS sequence"/>
</dbReference>
<proteinExistence type="inferred from homology"/>
<comment type="pathway">
    <text evidence="1 8">Amino-acid biosynthesis; L-histidine biosynthesis; L-histidine from 5-phospho-alpha-D-ribose 1-diphosphate: step 8/9.</text>
</comment>